<accession>A0A9X5GV23</accession>
<keyword evidence="1" id="KW-0812">Transmembrane</keyword>
<dbReference type="EMBL" id="QZDT01000047">
    <property type="protein sequence ID" value="NBJ94692.1"/>
    <property type="molecule type" value="Genomic_DNA"/>
</dbReference>
<comment type="caution">
    <text evidence="2">The sequence shown here is derived from an EMBL/GenBank/DDBJ whole genome shotgun (WGS) entry which is preliminary data.</text>
</comment>
<protein>
    <submittedName>
        <fullName evidence="2">Uncharacterized protein</fullName>
    </submittedName>
</protein>
<organism evidence="2 3">
    <name type="scientific">Parablautia muri</name>
    <dbReference type="NCBI Taxonomy" id="2320879"/>
    <lineage>
        <taxon>Bacteria</taxon>
        <taxon>Bacillati</taxon>
        <taxon>Bacillota</taxon>
        <taxon>Clostridia</taxon>
        <taxon>Lachnospirales</taxon>
        <taxon>Lachnospiraceae</taxon>
        <taxon>Parablautia</taxon>
    </lineage>
</organism>
<sequence length="172" mass="19675">MIDGIMYGISVFVGIVAGIGVTIGVDCFRAKKQNANNKKNLSFEIRCNLSKIEKWLELIIELRNYVNSDRINQFSGYFNLSSAIFTTTNKLLQDGRIYTFLSYDSIEKIQENGTYLSVAGENMLSNQIMQHKQAVLNGYMNAKQSASNDIDFWDKTLKKCKENFRDILKELE</sequence>
<name>A0A9X5GV23_9FIRM</name>
<evidence type="ECO:0000256" key="1">
    <source>
        <dbReference type="SAM" id="Phobius"/>
    </source>
</evidence>
<dbReference type="Proteomes" id="UP001154420">
    <property type="component" value="Unassembled WGS sequence"/>
</dbReference>
<gene>
    <name evidence="2" type="ORF">D5281_19455</name>
</gene>
<proteinExistence type="predicted"/>
<feature type="transmembrane region" description="Helical" evidence="1">
    <location>
        <begin position="6"/>
        <end position="28"/>
    </location>
</feature>
<evidence type="ECO:0000313" key="2">
    <source>
        <dbReference type="EMBL" id="NBJ94692.1"/>
    </source>
</evidence>
<evidence type="ECO:0000313" key="3">
    <source>
        <dbReference type="Proteomes" id="UP001154420"/>
    </source>
</evidence>
<keyword evidence="1" id="KW-0472">Membrane</keyword>
<keyword evidence="3" id="KW-1185">Reference proteome</keyword>
<reference evidence="2" key="1">
    <citation type="submission" date="2018-09" db="EMBL/GenBank/DDBJ databases">
        <title>Murine metabolic-syndrome-specific gut microbial biobank.</title>
        <authorList>
            <person name="Liu C."/>
        </authorList>
    </citation>
    <scope>NUCLEOTIDE SEQUENCE</scope>
    <source>
        <strain evidence="2">D42-62</strain>
    </source>
</reference>
<dbReference type="OrthoDB" id="9812417at2"/>
<keyword evidence="1" id="KW-1133">Transmembrane helix</keyword>
<dbReference type="AlphaFoldDB" id="A0A9X5GV23"/>
<dbReference type="RefSeq" id="WP_160561708.1">
    <property type="nucleotide sequence ID" value="NZ_QZDT01000047.1"/>
</dbReference>